<dbReference type="EMBL" id="CP003360">
    <property type="protein sequence ID" value="AFM27612.1"/>
    <property type="molecule type" value="Genomic_DNA"/>
</dbReference>
<gene>
    <name evidence="2" type="ordered locus">Desti_5000</name>
</gene>
<evidence type="ECO:0000256" key="1">
    <source>
        <dbReference type="SAM" id="Phobius"/>
    </source>
</evidence>
<feature type="transmembrane region" description="Helical" evidence="1">
    <location>
        <begin position="12"/>
        <end position="31"/>
    </location>
</feature>
<dbReference type="KEGG" id="dti:Desti_5000"/>
<keyword evidence="1" id="KW-0812">Transmembrane</keyword>
<sequence>MLSSQFKGLSSFVVALFAMGVGIIHFIVMHIRSRRLGASLPVHSIDIIDHIEDVPARRPAPTNTPIVNRTLTWQMVHSP</sequence>
<reference evidence="3" key="1">
    <citation type="submission" date="2012-06" db="EMBL/GenBank/DDBJ databases">
        <title>Complete sequence of chromosome of Desulfomonile tiedjei DSM 6799.</title>
        <authorList>
            <person name="Lucas S."/>
            <person name="Copeland A."/>
            <person name="Lapidus A."/>
            <person name="Glavina del Rio T."/>
            <person name="Dalin E."/>
            <person name="Tice H."/>
            <person name="Bruce D."/>
            <person name="Goodwin L."/>
            <person name="Pitluck S."/>
            <person name="Peters L."/>
            <person name="Ovchinnikova G."/>
            <person name="Zeytun A."/>
            <person name="Lu M."/>
            <person name="Kyrpides N."/>
            <person name="Mavromatis K."/>
            <person name="Ivanova N."/>
            <person name="Brettin T."/>
            <person name="Detter J.C."/>
            <person name="Han C."/>
            <person name="Larimer F."/>
            <person name="Land M."/>
            <person name="Hauser L."/>
            <person name="Markowitz V."/>
            <person name="Cheng J.-F."/>
            <person name="Hugenholtz P."/>
            <person name="Woyke T."/>
            <person name="Wu D."/>
            <person name="Spring S."/>
            <person name="Schroeder M."/>
            <person name="Brambilla E."/>
            <person name="Klenk H.-P."/>
            <person name="Eisen J.A."/>
        </authorList>
    </citation>
    <scope>NUCLEOTIDE SEQUENCE [LARGE SCALE GENOMIC DNA]</scope>
    <source>
        <strain evidence="3">ATCC 49306 / DSM 6799 / DCB-1</strain>
    </source>
</reference>
<dbReference type="AlphaFoldDB" id="I4CDH1"/>
<proteinExistence type="predicted"/>
<accession>I4CDH1</accession>
<dbReference type="HOGENOM" id="CLU_2600393_0_0_7"/>
<keyword evidence="1" id="KW-0472">Membrane</keyword>
<protein>
    <submittedName>
        <fullName evidence="2">Uncharacterized protein</fullName>
    </submittedName>
</protein>
<dbReference type="Proteomes" id="UP000006055">
    <property type="component" value="Chromosome"/>
</dbReference>
<name>I4CDH1_DESTA</name>
<keyword evidence="3" id="KW-1185">Reference proteome</keyword>
<organism evidence="2 3">
    <name type="scientific">Desulfomonile tiedjei (strain ATCC 49306 / DSM 6799 / DCB-1)</name>
    <dbReference type="NCBI Taxonomy" id="706587"/>
    <lineage>
        <taxon>Bacteria</taxon>
        <taxon>Pseudomonadati</taxon>
        <taxon>Thermodesulfobacteriota</taxon>
        <taxon>Desulfomonilia</taxon>
        <taxon>Desulfomonilales</taxon>
        <taxon>Desulfomonilaceae</taxon>
        <taxon>Desulfomonile</taxon>
    </lineage>
</organism>
<evidence type="ECO:0000313" key="3">
    <source>
        <dbReference type="Proteomes" id="UP000006055"/>
    </source>
</evidence>
<evidence type="ECO:0000313" key="2">
    <source>
        <dbReference type="EMBL" id="AFM27612.1"/>
    </source>
</evidence>
<keyword evidence="1" id="KW-1133">Transmembrane helix</keyword>